<keyword evidence="4" id="KW-1015">Disulfide bond</keyword>
<keyword evidence="7" id="KW-1185">Reference proteome</keyword>
<sequence>MCWIRLVITFSFATLSILAPLSHDERSRQNQRAATERLMACLNHGDHGNFTFRLRDVQSDVKSDGPIELVVIKVTVQETECMNGENFPALDCPFKADGAVKFCAMDMDIGTGSIISANCSDSNNVTDQINKIHRLKRAAKNKKNSTATSGGSSISITSCLECIFDIMYDG</sequence>
<accession>A0A8T2JLM2</accession>
<dbReference type="PANTHER" id="PTHR10206:SF0">
    <property type="entry name" value="CATHELICIDIN B1-RELATED"/>
    <property type="match status" value="1"/>
</dbReference>
<evidence type="ECO:0000256" key="1">
    <source>
        <dbReference type="ARBA" id="ARBA00004613"/>
    </source>
</evidence>
<dbReference type="InterPro" id="IPR001894">
    <property type="entry name" value="Cathelicidin-like"/>
</dbReference>
<comment type="similarity">
    <text evidence="2">Belongs to the cathelicidin family.</text>
</comment>
<protein>
    <submittedName>
        <fullName evidence="6">Uncharacterized protein</fullName>
    </submittedName>
</protein>
<dbReference type="GO" id="GO:0005615">
    <property type="term" value="C:extracellular space"/>
    <property type="evidence" value="ECO:0007669"/>
    <property type="project" value="TreeGrafter"/>
</dbReference>
<keyword evidence="5" id="KW-0732">Signal</keyword>
<dbReference type="Pfam" id="PF00666">
    <property type="entry name" value="Cathelicidins"/>
    <property type="match status" value="1"/>
</dbReference>
<organism evidence="6 7">
    <name type="scientific">Hymenochirus boettgeri</name>
    <name type="common">Congo dwarf clawed frog</name>
    <dbReference type="NCBI Taxonomy" id="247094"/>
    <lineage>
        <taxon>Eukaryota</taxon>
        <taxon>Metazoa</taxon>
        <taxon>Chordata</taxon>
        <taxon>Craniata</taxon>
        <taxon>Vertebrata</taxon>
        <taxon>Euteleostomi</taxon>
        <taxon>Amphibia</taxon>
        <taxon>Batrachia</taxon>
        <taxon>Anura</taxon>
        <taxon>Pipoidea</taxon>
        <taxon>Pipidae</taxon>
        <taxon>Pipinae</taxon>
        <taxon>Hymenochirus</taxon>
    </lineage>
</organism>
<evidence type="ECO:0000256" key="3">
    <source>
        <dbReference type="ARBA" id="ARBA00022525"/>
    </source>
</evidence>
<feature type="chain" id="PRO_5035819191" evidence="5">
    <location>
        <begin position="19"/>
        <end position="170"/>
    </location>
</feature>
<proteinExistence type="inferred from homology"/>
<evidence type="ECO:0000256" key="5">
    <source>
        <dbReference type="SAM" id="SignalP"/>
    </source>
</evidence>
<dbReference type="GO" id="GO:0006952">
    <property type="term" value="P:defense response"/>
    <property type="evidence" value="ECO:0007669"/>
    <property type="project" value="InterPro"/>
</dbReference>
<dbReference type="EMBL" id="JAACNH010000005">
    <property type="protein sequence ID" value="KAG8443511.1"/>
    <property type="molecule type" value="Genomic_DNA"/>
</dbReference>
<evidence type="ECO:0000256" key="4">
    <source>
        <dbReference type="ARBA" id="ARBA00023157"/>
    </source>
</evidence>
<dbReference type="PANTHER" id="PTHR10206">
    <property type="entry name" value="CATHELICIDIN"/>
    <property type="match status" value="1"/>
</dbReference>
<comment type="subcellular location">
    <subcellularLocation>
        <location evidence="1">Secreted</location>
    </subcellularLocation>
</comment>
<dbReference type="Gene3D" id="3.10.450.10">
    <property type="match status" value="1"/>
</dbReference>
<reference evidence="6" key="1">
    <citation type="thesis" date="2020" institute="ProQuest LLC" country="789 East Eisenhower Parkway, Ann Arbor, MI, USA">
        <title>Comparative Genomics and Chromosome Evolution.</title>
        <authorList>
            <person name="Mudd A.B."/>
        </authorList>
    </citation>
    <scope>NUCLEOTIDE SEQUENCE</scope>
    <source>
        <strain evidence="6">Female2</strain>
        <tissue evidence="6">Blood</tissue>
    </source>
</reference>
<dbReference type="AlphaFoldDB" id="A0A8T2JLM2"/>
<feature type="signal peptide" evidence="5">
    <location>
        <begin position="1"/>
        <end position="18"/>
    </location>
</feature>
<evidence type="ECO:0000313" key="7">
    <source>
        <dbReference type="Proteomes" id="UP000812440"/>
    </source>
</evidence>
<comment type="caution">
    <text evidence="6">The sequence shown here is derived from an EMBL/GenBank/DDBJ whole genome shotgun (WGS) entry which is preliminary data.</text>
</comment>
<gene>
    <name evidence="6" type="ORF">GDO86_012057</name>
</gene>
<dbReference type="Proteomes" id="UP000812440">
    <property type="component" value="Chromosome 6"/>
</dbReference>
<evidence type="ECO:0000313" key="6">
    <source>
        <dbReference type="EMBL" id="KAG8443511.1"/>
    </source>
</evidence>
<dbReference type="InterPro" id="IPR046350">
    <property type="entry name" value="Cystatin_sf"/>
</dbReference>
<keyword evidence="3" id="KW-0964">Secreted</keyword>
<name>A0A8T2JLM2_9PIPI</name>
<dbReference type="SUPFAM" id="SSF54403">
    <property type="entry name" value="Cystatin/monellin"/>
    <property type="match status" value="1"/>
</dbReference>
<evidence type="ECO:0000256" key="2">
    <source>
        <dbReference type="ARBA" id="ARBA00005320"/>
    </source>
</evidence>